<evidence type="ECO:0000313" key="1">
    <source>
        <dbReference type="EMBL" id="CCQ47189.1"/>
    </source>
</evidence>
<proteinExistence type="predicted"/>
<protein>
    <submittedName>
        <fullName evidence="1">Uncharacterized protein</fullName>
    </submittedName>
</protein>
<dbReference type="STRING" id="861266.ARTSIC4J27_3169"/>
<dbReference type="EMBL" id="CAQI01000048">
    <property type="protein sequence ID" value="CCQ47189.1"/>
    <property type="molecule type" value="Genomic_DNA"/>
</dbReference>
<keyword evidence="2" id="KW-1185">Reference proteome</keyword>
<reference evidence="2" key="1">
    <citation type="journal article" date="2014" name="Genome Announc.">
        <title>Genome Sequence of Arthrobacter siccitolerans 4J27, a Xeroprotectant-Producing Desiccation-Tolerant Microorganism.</title>
        <authorList>
            <person name="Manzanera M."/>
            <person name="Santa-Cruz-Calvo L."/>
            <person name="Vilchez J.I."/>
            <person name="Garcia-Fontana C."/>
            <person name="Silva-Castro G.A."/>
            <person name="Calvo C."/>
            <person name="Gonzalez-Lopez J."/>
        </authorList>
    </citation>
    <scope>NUCLEOTIDE SEQUENCE [LARGE SCALE GENOMIC DNA]</scope>
    <source>
        <strain evidence="2">4J27</strain>
    </source>
</reference>
<organism evidence="1 2">
    <name type="scientific">Pseudarthrobacter siccitolerans</name>
    <dbReference type="NCBI Taxonomy" id="861266"/>
    <lineage>
        <taxon>Bacteria</taxon>
        <taxon>Bacillati</taxon>
        <taxon>Actinomycetota</taxon>
        <taxon>Actinomycetes</taxon>
        <taxon>Micrococcales</taxon>
        <taxon>Micrococcaceae</taxon>
        <taxon>Pseudarthrobacter</taxon>
    </lineage>
</organism>
<dbReference type="AlphaFoldDB" id="A0A024H5Z1"/>
<accession>A0A024H5Z1</accession>
<dbReference type="Proteomes" id="UP000035722">
    <property type="component" value="Unassembled WGS sequence"/>
</dbReference>
<gene>
    <name evidence="1" type="ORF">ARTSIC4J27_3169</name>
</gene>
<sequence>MDTTSLFSHERALLTDEDEKTARAQLSSWITDFFGDVGIKQLLGEADRSVAENVVFEVALNAHRHEGTRAFRIFSQSNNIALHYESNTYYGLEELMAEARGRGGFDSLEMLETETQGRVNLNYRASSGHSQWICSVARLGYADDPCAINLHDMTDVELEIFKSDCVGCTQVHVHGHLHDHSSDNWVTARYVKQLVDEGYQVVVHSKPGPMAKHLRKTITDMLDGRENFELSVHA</sequence>
<comment type="caution">
    <text evidence="1">The sequence shown here is derived from an EMBL/GenBank/DDBJ whole genome shotgun (WGS) entry which is preliminary data.</text>
</comment>
<evidence type="ECO:0000313" key="2">
    <source>
        <dbReference type="Proteomes" id="UP000035722"/>
    </source>
</evidence>
<name>A0A024H5Z1_9MICC</name>